<dbReference type="InterPro" id="IPR042463">
    <property type="entry name" value="HNOB_dom_associated_sf"/>
</dbReference>
<dbReference type="EMBL" id="PVEP01000001">
    <property type="protein sequence ID" value="PQV59283.1"/>
    <property type="molecule type" value="Genomic_DNA"/>
</dbReference>
<sequence>MDGGRQAGLLCLGPAELAGLMPMHLWIDRAGMIRAAGPTLAKLSPSPLAGANFFDCFELRKPRGVGGPQALAALANQRILLSLRAAPATTLRGVAVRSADGQGLFFNLSFGLSVAEAVRDHRLTHADFAPTDLTVELLYLTEVKGVVMGELAALNARLRDAHLAAEAQAMTDPLTGLANRRAFEAALAQTRLRAERGGCFALLHLDLDHFKAVNDTHGHAAGDAVLTGVAAILRRELRGQDVIARVGGDEFVALAEGIGDERKIAAIAARIIAGLEALVPVPGEAARVSASIGAVLAGPGPVAGPDDLMRAADGALYAAKHAGRGRSVIVRLEGAGQRRTA</sequence>
<dbReference type="PANTHER" id="PTHR45138:SF9">
    <property type="entry name" value="DIGUANYLATE CYCLASE DGCM-RELATED"/>
    <property type="match status" value="1"/>
</dbReference>
<dbReference type="Proteomes" id="UP000238338">
    <property type="component" value="Unassembled WGS sequence"/>
</dbReference>
<dbReference type="OrthoDB" id="9812260at2"/>
<comment type="catalytic activity">
    <reaction evidence="2">
        <text>2 GTP = 3',3'-c-di-GMP + 2 diphosphate</text>
        <dbReference type="Rhea" id="RHEA:24898"/>
        <dbReference type="ChEBI" id="CHEBI:33019"/>
        <dbReference type="ChEBI" id="CHEBI:37565"/>
        <dbReference type="ChEBI" id="CHEBI:58805"/>
        <dbReference type="EC" id="2.7.7.65"/>
    </reaction>
</comment>
<dbReference type="RefSeq" id="WP_105513467.1">
    <property type="nucleotide sequence ID" value="NZ_PVEP01000001.1"/>
</dbReference>
<dbReference type="InterPro" id="IPR050469">
    <property type="entry name" value="Diguanylate_Cyclase"/>
</dbReference>
<organism evidence="4 5">
    <name type="scientific">Albidovulum denitrificans</name>
    <dbReference type="NCBI Taxonomy" id="404881"/>
    <lineage>
        <taxon>Bacteria</taxon>
        <taxon>Pseudomonadati</taxon>
        <taxon>Pseudomonadota</taxon>
        <taxon>Alphaproteobacteria</taxon>
        <taxon>Rhodobacterales</taxon>
        <taxon>Paracoccaceae</taxon>
        <taxon>Albidovulum</taxon>
    </lineage>
</organism>
<evidence type="ECO:0000256" key="2">
    <source>
        <dbReference type="ARBA" id="ARBA00034247"/>
    </source>
</evidence>
<dbReference type="GO" id="GO:0043709">
    <property type="term" value="P:cell adhesion involved in single-species biofilm formation"/>
    <property type="evidence" value="ECO:0007669"/>
    <property type="project" value="TreeGrafter"/>
</dbReference>
<evidence type="ECO:0000259" key="3">
    <source>
        <dbReference type="PROSITE" id="PS50887"/>
    </source>
</evidence>
<dbReference type="InterPro" id="IPR029787">
    <property type="entry name" value="Nucleotide_cyclase"/>
</dbReference>
<dbReference type="PANTHER" id="PTHR45138">
    <property type="entry name" value="REGULATORY COMPONENTS OF SENSORY TRANSDUCTION SYSTEM"/>
    <property type="match status" value="1"/>
</dbReference>
<dbReference type="AlphaFoldDB" id="A0A2S8SEQ4"/>
<dbReference type="SUPFAM" id="SSF55073">
    <property type="entry name" value="Nucleotide cyclase"/>
    <property type="match status" value="1"/>
</dbReference>
<feature type="domain" description="GGDEF" evidence="3">
    <location>
        <begin position="198"/>
        <end position="332"/>
    </location>
</feature>
<dbReference type="FunFam" id="3.30.70.270:FF:000001">
    <property type="entry name" value="Diguanylate cyclase domain protein"/>
    <property type="match status" value="1"/>
</dbReference>
<dbReference type="Pfam" id="PF00990">
    <property type="entry name" value="GGDEF"/>
    <property type="match status" value="1"/>
</dbReference>
<protein>
    <recommendedName>
        <fullName evidence="1">diguanylate cyclase</fullName>
        <ecNumber evidence="1">2.7.7.65</ecNumber>
    </recommendedName>
</protein>
<dbReference type="Gene3D" id="3.30.450.260">
    <property type="entry name" value="Haem NO binding associated domain"/>
    <property type="match status" value="1"/>
</dbReference>
<dbReference type="InterPro" id="IPR000160">
    <property type="entry name" value="GGDEF_dom"/>
</dbReference>
<dbReference type="PROSITE" id="PS50887">
    <property type="entry name" value="GGDEF"/>
    <property type="match status" value="1"/>
</dbReference>
<keyword evidence="5" id="KW-1185">Reference proteome</keyword>
<evidence type="ECO:0000313" key="5">
    <source>
        <dbReference type="Proteomes" id="UP000238338"/>
    </source>
</evidence>
<name>A0A2S8SEQ4_9RHOB</name>
<evidence type="ECO:0000256" key="1">
    <source>
        <dbReference type="ARBA" id="ARBA00012528"/>
    </source>
</evidence>
<dbReference type="GO" id="GO:0052621">
    <property type="term" value="F:diguanylate cyclase activity"/>
    <property type="evidence" value="ECO:0007669"/>
    <property type="project" value="UniProtKB-EC"/>
</dbReference>
<evidence type="ECO:0000313" key="4">
    <source>
        <dbReference type="EMBL" id="PQV59283.1"/>
    </source>
</evidence>
<gene>
    <name evidence="4" type="ORF">LX70_01109</name>
</gene>
<dbReference type="CDD" id="cd01949">
    <property type="entry name" value="GGDEF"/>
    <property type="match status" value="1"/>
</dbReference>
<dbReference type="Gene3D" id="3.30.70.270">
    <property type="match status" value="1"/>
</dbReference>
<dbReference type="SMART" id="SM00267">
    <property type="entry name" value="GGDEF"/>
    <property type="match status" value="1"/>
</dbReference>
<comment type="caution">
    <text evidence="4">The sequence shown here is derived from an EMBL/GenBank/DDBJ whole genome shotgun (WGS) entry which is preliminary data.</text>
</comment>
<proteinExistence type="predicted"/>
<dbReference type="InterPro" id="IPR043128">
    <property type="entry name" value="Rev_trsase/Diguanyl_cyclase"/>
</dbReference>
<dbReference type="NCBIfam" id="TIGR00254">
    <property type="entry name" value="GGDEF"/>
    <property type="match status" value="1"/>
</dbReference>
<dbReference type="GO" id="GO:1902201">
    <property type="term" value="P:negative regulation of bacterial-type flagellum-dependent cell motility"/>
    <property type="evidence" value="ECO:0007669"/>
    <property type="project" value="TreeGrafter"/>
</dbReference>
<dbReference type="GO" id="GO:0005886">
    <property type="term" value="C:plasma membrane"/>
    <property type="evidence" value="ECO:0007669"/>
    <property type="project" value="TreeGrafter"/>
</dbReference>
<dbReference type="EC" id="2.7.7.65" evidence="1"/>
<accession>A0A2S8SEQ4</accession>
<reference evidence="4 5" key="1">
    <citation type="submission" date="2018-02" db="EMBL/GenBank/DDBJ databases">
        <title>Genomic Encyclopedia of Archaeal and Bacterial Type Strains, Phase II (KMG-II): from individual species to whole genera.</title>
        <authorList>
            <person name="Goeker M."/>
        </authorList>
    </citation>
    <scope>NUCLEOTIDE SEQUENCE [LARGE SCALE GENOMIC DNA]</scope>
    <source>
        <strain evidence="4 5">DSM 18921</strain>
    </source>
</reference>